<feature type="region of interest" description="Disordered" evidence="1">
    <location>
        <begin position="24"/>
        <end position="46"/>
    </location>
</feature>
<proteinExistence type="predicted"/>
<dbReference type="AlphaFoldDB" id="A0A381SUZ3"/>
<reference evidence="2" key="1">
    <citation type="submission" date="2018-05" db="EMBL/GenBank/DDBJ databases">
        <authorList>
            <person name="Lanie J.A."/>
            <person name="Ng W.-L."/>
            <person name="Kazmierczak K.M."/>
            <person name="Andrzejewski T.M."/>
            <person name="Davidsen T.M."/>
            <person name="Wayne K.J."/>
            <person name="Tettelin H."/>
            <person name="Glass J.I."/>
            <person name="Rusch D."/>
            <person name="Podicherti R."/>
            <person name="Tsui H.-C.T."/>
            <person name="Winkler M.E."/>
        </authorList>
    </citation>
    <scope>NUCLEOTIDE SEQUENCE</scope>
</reference>
<name>A0A381SUZ3_9ZZZZ</name>
<evidence type="ECO:0000256" key="1">
    <source>
        <dbReference type="SAM" id="MobiDB-lite"/>
    </source>
</evidence>
<gene>
    <name evidence="2" type="ORF">METZ01_LOCUS60113</name>
</gene>
<evidence type="ECO:0000313" key="2">
    <source>
        <dbReference type="EMBL" id="SVA07259.1"/>
    </source>
</evidence>
<organism evidence="2">
    <name type="scientific">marine metagenome</name>
    <dbReference type="NCBI Taxonomy" id="408172"/>
    <lineage>
        <taxon>unclassified sequences</taxon>
        <taxon>metagenomes</taxon>
        <taxon>ecological metagenomes</taxon>
    </lineage>
</organism>
<dbReference type="EMBL" id="UINC01003544">
    <property type="protein sequence ID" value="SVA07259.1"/>
    <property type="molecule type" value="Genomic_DNA"/>
</dbReference>
<sequence length="46" mass="4684">MAPMGPGLWPSHVSANGSFFSTSKINSPSDLPGANIIKDSGSLNPV</sequence>
<protein>
    <submittedName>
        <fullName evidence="2">Uncharacterized protein</fullName>
    </submittedName>
</protein>
<accession>A0A381SUZ3</accession>